<dbReference type="PANTHER" id="PTHR48097">
    <property type="entry name" value="L-THREONINE ALDOLASE-RELATED"/>
    <property type="match status" value="1"/>
</dbReference>
<accession>A0AAW4WCF7</accession>
<evidence type="ECO:0000313" key="5">
    <source>
        <dbReference type="EMBL" id="MCC2242463.1"/>
    </source>
</evidence>
<dbReference type="EMBL" id="JAJEQW010000009">
    <property type="protein sequence ID" value="MCC2242463.1"/>
    <property type="molecule type" value="Genomic_DNA"/>
</dbReference>
<dbReference type="Pfam" id="PF01212">
    <property type="entry name" value="Beta_elim_lyase"/>
    <property type="match status" value="1"/>
</dbReference>
<keyword evidence="3" id="KW-0663">Pyridoxal phosphate</keyword>
<comment type="cofactor">
    <cofactor evidence="1">
        <name>pyridoxal 5'-phosphate</name>
        <dbReference type="ChEBI" id="CHEBI:597326"/>
    </cofactor>
</comment>
<keyword evidence="5" id="KW-0808">Transferase</keyword>
<dbReference type="InterPro" id="IPR015422">
    <property type="entry name" value="PyrdxlP-dep_Trfase_small"/>
</dbReference>
<dbReference type="PANTHER" id="PTHR48097:SF5">
    <property type="entry name" value="LOW SPECIFICITY L-THREONINE ALDOLASE"/>
    <property type="match status" value="1"/>
</dbReference>
<evidence type="ECO:0000259" key="4">
    <source>
        <dbReference type="Pfam" id="PF01212"/>
    </source>
</evidence>
<evidence type="ECO:0000313" key="6">
    <source>
        <dbReference type="Proteomes" id="UP001198893"/>
    </source>
</evidence>
<evidence type="ECO:0000256" key="3">
    <source>
        <dbReference type="ARBA" id="ARBA00022898"/>
    </source>
</evidence>
<dbReference type="GO" id="GO:0006520">
    <property type="term" value="P:amino acid metabolic process"/>
    <property type="evidence" value="ECO:0007669"/>
    <property type="project" value="InterPro"/>
</dbReference>
<dbReference type="Gene3D" id="3.90.1150.10">
    <property type="entry name" value="Aspartate Aminotransferase, domain 1"/>
    <property type="match status" value="1"/>
</dbReference>
<dbReference type="GO" id="GO:0016829">
    <property type="term" value="F:lyase activity"/>
    <property type="evidence" value="ECO:0007669"/>
    <property type="project" value="InterPro"/>
</dbReference>
<gene>
    <name evidence="5" type="ORF">LKD47_09165</name>
</gene>
<reference evidence="5" key="1">
    <citation type="submission" date="2021-10" db="EMBL/GenBank/DDBJ databases">
        <title>Anaerobic single-cell dispensing facilitates the cultivation of human gut bacteria.</title>
        <authorList>
            <person name="Afrizal A."/>
        </authorList>
    </citation>
    <scope>NUCLEOTIDE SEQUENCE</scope>
    <source>
        <strain evidence="5">CLA-AA-H204</strain>
    </source>
</reference>
<protein>
    <submittedName>
        <fullName evidence="5">Aminotransferase class I/II-fold pyridoxal phosphate-dependent enzyme</fullName>
    </submittedName>
</protein>
<dbReference type="Gene3D" id="3.40.640.10">
    <property type="entry name" value="Type I PLP-dependent aspartate aminotransferase-like (Major domain)"/>
    <property type="match status" value="1"/>
</dbReference>
<evidence type="ECO:0000256" key="1">
    <source>
        <dbReference type="ARBA" id="ARBA00001933"/>
    </source>
</evidence>
<dbReference type="AlphaFoldDB" id="A0AAW4WCF7"/>
<dbReference type="GO" id="GO:0008483">
    <property type="term" value="F:transaminase activity"/>
    <property type="evidence" value="ECO:0007669"/>
    <property type="project" value="UniProtKB-KW"/>
</dbReference>
<sequence>MAAQLAFASDYMEGAHPAILKKLAETNLIKSAGYGLDEYSETAREKIRKACNAPEAEVHFLVGGTQTNATVIGALLASYQGVIAAETGHVSSHEAGAIEAGGHKVLTIPQTDGKISAEKVEEVLNTFQEDGNRDHMVMPGMVYISQPTEYGTLYNRQELEALSKVCRSKGIPLYLDGARLAYALACSANNVTLEDIAACCDAFYIGGTKCGALFGEAVVFPKPGLIPHFFTIIKQHGALLAKGRILGIQFDVLFENDLYEHIGEPAIAAADKIRKGLKENGIELYLDAPTNQVFCVVDNAFMEKLAQKVEFSFWEKKDETHTVIRFATSWATTMEDVDELIRWIEQKKNRN</sequence>
<dbReference type="SUPFAM" id="SSF53383">
    <property type="entry name" value="PLP-dependent transferases"/>
    <property type="match status" value="1"/>
</dbReference>
<name>A0AAW4WCF7_9FIRM</name>
<comment type="caution">
    <text evidence="5">The sequence shown here is derived from an EMBL/GenBank/DDBJ whole genome shotgun (WGS) entry which is preliminary data.</text>
</comment>
<dbReference type="Proteomes" id="UP001198893">
    <property type="component" value="Unassembled WGS sequence"/>
</dbReference>
<dbReference type="InterPro" id="IPR001597">
    <property type="entry name" value="ArAA_b-elim_lyase/Thr_aldolase"/>
</dbReference>
<dbReference type="InterPro" id="IPR015424">
    <property type="entry name" value="PyrdxlP-dep_Trfase"/>
</dbReference>
<comment type="similarity">
    <text evidence="2">Belongs to the threonine aldolase family.</text>
</comment>
<organism evidence="5 6">
    <name type="scientific">Roseburia amylophila</name>
    <dbReference type="NCBI Taxonomy" id="2981794"/>
    <lineage>
        <taxon>Bacteria</taxon>
        <taxon>Bacillati</taxon>
        <taxon>Bacillota</taxon>
        <taxon>Clostridia</taxon>
        <taxon>Lachnospirales</taxon>
        <taxon>Lachnospiraceae</taxon>
        <taxon>Roseburia</taxon>
    </lineage>
</organism>
<feature type="domain" description="Aromatic amino acid beta-eliminating lyase/threonine aldolase" evidence="4">
    <location>
        <begin position="7"/>
        <end position="297"/>
    </location>
</feature>
<evidence type="ECO:0000256" key="2">
    <source>
        <dbReference type="ARBA" id="ARBA00006966"/>
    </source>
</evidence>
<dbReference type="RefSeq" id="WP_227710245.1">
    <property type="nucleotide sequence ID" value="NZ_JAJEQW010000009.1"/>
</dbReference>
<keyword evidence="5" id="KW-0032">Aminotransferase</keyword>
<proteinExistence type="inferred from homology"/>
<dbReference type="InterPro" id="IPR015421">
    <property type="entry name" value="PyrdxlP-dep_Trfase_major"/>
</dbReference>